<sequence length="385" mass="43523">MIEQVCNVCGDSLADPVFSTVGEKSITSLCELVPTASHVFFCRRCGHVLTSPMKNIEAYYSEDYQILIDSEEEDQLVSFPDGSKIFRFELQVDTIFDKMDIPLNAKVLDYGCAKSTTLRKMCERRTDLKPYLFDVSENYLPFWDKFADSENWAVFDPKPDWKGNLDVVTSFFSLEHVSEPVAMMKQVHALLKDQGFFYCIVPNTFTNTADFVVADHVNHFSVLSIHALLVRTGFEVLEIDQDVHYGAFVIMAKKVDSANLDYDFPSSESLASAVNELSEFWSGISRKIEEFEQQNDLEGAVAIYGSGFYGTYIASCLTDMEKVVAFVDQNPFRQGLKLFGKDIVSPEKLPVETRVMYVGLNPTIARESIRSVGCLADRNISYCYL</sequence>
<gene>
    <name evidence="1" type="ORF">MMIC_P0698</name>
</gene>
<dbReference type="InterPro" id="IPR029063">
    <property type="entry name" value="SAM-dependent_MTases_sf"/>
</dbReference>
<dbReference type="Gene3D" id="3.40.50.150">
    <property type="entry name" value="Vaccinia Virus protein VP39"/>
    <property type="match status" value="1"/>
</dbReference>
<keyword evidence="2" id="KW-1185">Reference proteome</keyword>
<accession>A0A1L8CLH0</accession>
<name>A0A1L8CLH0_9PROT</name>
<dbReference type="GO" id="GO:0032259">
    <property type="term" value="P:methylation"/>
    <property type="evidence" value="ECO:0007669"/>
    <property type="project" value="UniProtKB-KW"/>
</dbReference>
<dbReference type="AlphaFoldDB" id="A0A1L8CLH0"/>
<keyword evidence="1" id="KW-0489">Methyltransferase</keyword>
<dbReference type="Proteomes" id="UP000231632">
    <property type="component" value="Unassembled WGS sequence"/>
</dbReference>
<proteinExistence type="predicted"/>
<organism evidence="1 2">
    <name type="scientific">Mariprofundus micogutta</name>
    <dbReference type="NCBI Taxonomy" id="1921010"/>
    <lineage>
        <taxon>Bacteria</taxon>
        <taxon>Pseudomonadati</taxon>
        <taxon>Pseudomonadota</taxon>
        <taxon>Candidatius Mariprofundia</taxon>
        <taxon>Mariprofundales</taxon>
        <taxon>Mariprofundaceae</taxon>
        <taxon>Mariprofundus</taxon>
    </lineage>
</organism>
<dbReference type="GO" id="GO:0008168">
    <property type="term" value="F:methyltransferase activity"/>
    <property type="evidence" value="ECO:0007669"/>
    <property type="project" value="UniProtKB-KW"/>
</dbReference>
<dbReference type="SUPFAM" id="SSF53335">
    <property type="entry name" value="S-adenosyl-L-methionine-dependent methyltransferases"/>
    <property type="match status" value="1"/>
</dbReference>
<dbReference type="STRING" id="1921010.MMIC_P0698"/>
<protein>
    <submittedName>
        <fullName evidence="1">Methyltransferase domain protein</fullName>
    </submittedName>
</protein>
<dbReference type="PANTHER" id="PTHR43861:SF6">
    <property type="entry name" value="METHYLTRANSFERASE TYPE 11"/>
    <property type="match status" value="1"/>
</dbReference>
<evidence type="ECO:0000313" key="1">
    <source>
        <dbReference type="EMBL" id="GAV19741.1"/>
    </source>
</evidence>
<keyword evidence="1" id="KW-0808">Transferase</keyword>
<dbReference type="EMBL" id="BDFD01000004">
    <property type="protein sequence ID" value="GAV19741.1"/>
    <property type="molecule type" value="Genomic_DNA"/>
</dbReference>
<comment type="caution">
    <text evidence="1">The sequence shown here is derived from an EMBL/GenBank/DDBJ whole genome shotgun (WGS) entry which is preliminary data.</text>
</comment>
<dbReference type="PANTHER" id="PTHR43861">
    <property type="entry name" value="TRANS-ACONITATE 2-METHYLTRANSFERASE-RELATED"/>
    <property type="match status" value="1"/>
</dbReference>
<reference evidence="1 2" key="1">
    <citation type="journal article" date="2017" name="Arch. Microbiol.">
        <title>Mariprofundus micogutta sp. nov., a novel iron-oxidizing zetaproteobacterium isolated from a deep-sea hydrothermal field at the Bayonnaise knoll of the Izu-Ogasawara arc, and a description of Mariprofundales ord. nov. and Zetaproteobacteria classis nov.</title>
        <authorList>
            <person name="Makita H."/>
            <person name="Tanaka E."/>
            <person name="Mitsunobu S."/>
            <person name="Miyazaki M."/>
            <person name="Nunoura T."/>
            <person name="Uematsu K."/>
            <person name="Takaki Y."/>
            <person name="Nishi S."/>
            <person name="Shimamura S."/>
            <person name="Takai K."/>
        </authorList>
    </citation>
    <scope>NUCLEOTIDE SEQUENCE [LARGE SCALE GENOMIC DNA]</scope>
    <source>
        <strain evidence="1 2">ET2</strain>
    </source>
</reference>
<dbReference type="Pfam" id="PF13489">
    <property type="entry name" value="Methyltransf_23"/>
    <property type="match status" value="1"/>
</dbReference>
<evidence type="ECO:0000313" key="2">
    <source>
        <dbReference type="Proteomes" id="UP000231632"/>
    </source>
</evidence>